<evidence type="ECO:0000256" key="6">
    <source>
        <dbReference type="ARBA" id="ARBA00022801"/>
    </source>
</evidence>
<dbReference type="GO" id="GO:0005737">
    <property type="term" value="C:cytoplasm"/>
    <property type="evidence" value="ECO:0007669"/>
    <property type="project" value="EnsemblFungi"/>
</dbReference>
<evidence type="ECO:0000256" key="7">
    <source>
        <dbReference type="ARBA" id="ARBA00023211"/>
    </source>
</evidence>
<keyword evidence="4" id="KW-0479">Metal-binding</keyword>
<dbReference type="SUPFAM" id="SSF48452">
    <property type="entry name" value="TPR-like"/>
    <property type="match status" value="1"/>
</dbReference>
<accession>A0A075APH0</accession>
<dbReference type="PANTHER" id="PTHR45668:SF5">
    <property type="entry name" value="SERINE_THREONINE-PROTEIN PHOSPHATASE 5"/>
    <property type="match status" value="1"/>
</dbReference>
<dbReference type="InterPro" id="IPR051134">
    <property type="entry name" value="PPP_phosphatase"/>
</dbReference>
<proteinExistence type="inferred from homology"/>
<evidence type="ECO:0000313" key="12">
    <source>
        <dbReference type="Proteomes" id="UP000030755"/>
    </source>
</evidence>
<evidence type="ECO:0000313" key="11">
    <source>
        <dbReference type="EMBL" id="EPZ31943.1"/>
    </source>
</evidence>
<dbReference type="InterPro" id="IPR004843">
    <property type="entry name" value="Calcineurin-like_PHP"/>
</dbReference>
<dbReference type="SMART" id="SM00028">
    <property type="entry name" value="TPR"/>
    <property type="match status" value="3"/>
</dbReference>
<evidence type="ECO:0000256" key="4">
    <source>
        <dbReference type="ARBA" id="ARBA00022723"/>
    </source>
</evidence>
<evidence type="ECO:0000259" key="10">
    <source>
        <dbReference type="SMART" id="SM00156"/>
    </source>
</evidence>
<feature type="repeat" description="TPR" evidence="9">
    <location>
        <begin position="7"/>
        <end position="40"/>
    </location>
</feature>
<name>A0A075APH0_ROZAC</name>
<dbReference type="InterPro" id="IPR006186">
    <property type="entry name" value="Ser/Thr-sp_prot-phosphatase"/>
</dbReference>
<keyword evidence="9" id="KW-0802">TPR repeat</keyword>
<dbReference type="SMART" id="SM00156">
    <property type="entry name" value="PP2Ac"/>
    <property type="match status" value="1"/>
</dbReference>
<dbReference type="InterPro" id="IPR019734">
    <property type="entry name" value="TPR_rpt"/>
</dbReference>
<dbReference type="AlphaFoldDB" id="A0A075APH0"/>
<dbReference type="EC" id="3.1.3.16" evidence="3"/>
<dbReference type="OMA" id="IHKKYAF"/>
<evidence type="ECO:0000256" key="3">
    <source>
        <dbReference type="ARBA" id="ARBA00013081"/>
    </source>
</evidence>
<comment type="cofactor">
    <cofactor evidence="1">
        <name>Mn(2+)</name>
        <dbReference type="ChEBI" id="CHEBI:29035"/>
    </cofactor>
</comment>
<keyword evidence="6" id="KW-0378">Hydrolase</keyword>
<evidence type="ECO:0000256" key="5">
    <source>
        <dbReference type="ARBA" id="ARBA00022737"/>
    </source>
</evidence>
<dbReference type="InterPro" id="IPR029052">
    <property type="entry name" value="Metallo-depent_PP-like"/>
</dbReference>
<dbReference type="Gene3D" id="1.25.40.10">
    <property type="entry name" value="Tetratricopeptide repeat domain"/>
    <property type="match status" value="1"/>
</dbReference>
<dbReference type="OrthoDB" id="445564at2759"/>
<keyword evidence="7" id="KW-0464">Manganese</keyword>
<feature type="domain" description="Serine/threonine specific protein phosphatases" evidence="10">
    <location>
        <begin position="182"/>
        <end position="457"/>
    </location>
</feature>
<feature type="active site" description="Proton donor/acceptor" evidence="8">
    <location>
        <position position="282"/>
    </location>
</feature>
<evidence type="ECO:0000256" key="1">
    <source>
        <dbReference type="ARBA" id="ARBA00001936"/>
    </source>
</evidence>
<evidence type="ECO:0000256" key="2">
    <source>
        <dbReference type="ARBA" id="ARBA00008786"/>
    </source>
</evidence>
<organism evidence="11 12">
    <name type="scientific">Rozella allomycis (strain CSF55)</name>
    <dbReference type="NCBI Taxonomy" id="988480"/>
    <lineage>
        <taxon>Eukaryota</taxon>
        <taxon>Fungi</taxon>
        <taxon>Fungi incertae sedis</taxon>
        <taxon>Cryptomycota</taxon>
        <taxon>Cryptomycota incertae sedis</taxon>
        <taxon>Rozella</taxon>
    </lineage>
</organism>
<dbReference type="EMBL" id="KE561200">
    <property type="protein sequence ID" value="EPZ31943.1"/>
    <property type="molecule type" value="Genomic_DNA"/>
</dbReference>
<evidence type="ECO:0000256" key="8">
    <source>
        <dbReference type="PIRSR" id="PIRSR033096-1"/>
    </source>
</evidence>
<dbReference type="PANTHER" id="PTHR45668">
    <property type="entry name" value="SERINE/THREONINE-PROTEIN PHOSPHATASE 5-RELATED"/>
    <property type="match status" value="1"/>
</dbReference>
<dbReference type="Pfam" id="PF08321">
    <property type="entry name" value="PPP5"/>
    <property type="match status" value="1"/>
</dbReference>
<dbReference type="PIRSF" id="PIRSF033096">
    <property type="entry name" value="PPPtase_5"/>
    <property type="match status" value="1"/>
</dbReference>
<dbReference type="STRING" id="988480.A0A075APH0"/>
<dbReference type="Gene3D" id="3.60.21.10">
    <property type="match status" value="1"/>
</dbReference>
<dbReference type="PRINTS" id="PR00114">
    <property type="entry name" value="STPHPHTASE"/>
</dbReference>
<comment type="similarity">
    <text evidence="2">Belongs to the PPP phosphatase family. PP-5 (PP-T) subfamily.</text>
</comment>
<evidence type="ECO:0000256" key="9">
    <source>
        <dbReference type="PROSITE-ProRule" id="PRU00339"/>
    </source>
</evidence>
<keyword evidence="12" id="KW-1185">Reference proteome</keyword>
<dbReference type="Proteomes" id="UP000030755">
    <property type="component" value="Unassembled WGS sequence"/>
</dbReference>
<sequence>MTKSLTAEEYKSQANTSFKEQHFEKACELYSLAIELDPKNAILYSNRAMANLKLELYGAALSDADMAVQCDPKYVKAYYRRALANVGLQKFKESLKDFKIVCQVAPGDLEAKKRCETIEKIVKKMEFEKAIAVDEHHKIIWDLINENDIDVSPSYDGKILEDEITVDFVLDMMERFKNQKLIPFKFAAQILRRAREYFLNCPNMVNVVIPENSKLSVCGDTHGQFYDVLKLFEINGNPSPQNIYLFNGDFVDRGSFSFEVILTFLSWKLACPESIYLSRGNHETDSMNFNFGFKHEVEAKFNLNLFKMFSSVFEAMPIANLIQDKILVVHGGIGDGNFCLEDINKVDRFKQPTDKDPLMTALLWSDPQPEPGVGFGKRGASYSFGPDVTHDFLKRNNLDFIIRSHEVKEEGYEIAHGGKCITIFSAPNYCDTIGNKGAYINFDSDLKMEINQFTCAPHPNIKAMAYAPLNNFM</sequence>
<dbReference type="GO" id="GO:0004722">
    <property type="term" value="F:protein serine/threonine phosphatase activity"/>
    <property type="evidence" value="ECO:0007669"/>
    <property type="project" value="UniProtKB-EC"/>
</dbReference>
<keyword evidence="5" id="KW-0677">Repeat</keyword>
<dbReference type="HOGENOM" id="CLU_004962_5_2_1"/>
<protein>
    <recommendedName>
        <fullName evidence="3">protein-serine/threonine phosphatase</fullName>
        <ecNumber evidence="3">3.1.3.16</ecNumber>
    </recommendedName>
</protein>
<reference evidence="11 12" key="1">
    <citation type="journal article" date="2013" name="Curr. Biol.">
        <title>Shared signatures of parasitism and phylogenomics unite Cryptomycota and microsporidia.</title>
        <authorList>
            <person name="James T.Y."/>
            <person name="Pelin A."/>
            <person name="Bonen L."/>
            <person name="Ahrendt S."/>
            <person name="Sain D."/>
            <person name="Corradi N."/>
            <person name="Stajich J.E."/>
        </authorList>
    </citation>
    <scope>NUCLEOTIDE SEQUENCE [LARGE SCALE GENOMIC DNA]</scope>
    <source>
        <strain evidence="11 12">CSF55</strain>
    </source>
</reference>
<dbReference type="PROSITE" id="PS50005">
    <property type="entry name" value="TPR"/>
    <property type="match status" value="1"/>
</dbReference>
<dbReference type="Pfam" id="PF00149">
    <property type="entry name" value="Metallophos"/>
    <property type="match status" value="1"/>
</dbReference>
<gene>
    <name evidence="11" type="ORF">O9G_001953</name>
</gene>
<dbReference type="GO" id="GO:0046872">
    <property type="term" value="F:metal ion binding"/>
    <property type="evidence" value="ECO:0007669"/>
    <property type="project" value="UniProtKB-KW"/>
</dbReference>
<dbReference type="GO" id="GO:0005634">
    <property type="term" value="C:nucleus"/>
    <property type="evidence" value="ECO:0007669"/>
    <property type="project" value="EnsemblFungi"/>
</dbReference>
<dbReference type="InterPro" id="IPR011990">
    <property type="entry name" value="TPR-like_helical_dom_sf"/>
</dbReference>
<dbReference type="SUPFAM" id="SSF56300">
    <property type="entry name" value="Metallo-dependent phosphatases"/>
    <property type="match status" value="1"/>
</dbReference>
<dbReference type="InterPro" id="IPR013235">
    <property type="entry name" value="PPP_dom"/>
</dbReference>